<dbReference type="PANTHER" id="PTHR43229">
    <property type="entry name" value="NODULATION PROTEIN J"/>
    <property type="match status" value="1"/>
</dbReference>
<dbReference type="GO" id="GO:0140359">
    <property type="term" value="F:ABC-type transporter activity"/>
    <property type="evidence" value="ECO:0007669"/>
    <property type="project" value="InterPro"/>
</dbReference>
<evidence type="ECO:0000256" key="1">
    <source>
        <dbReference type="ARBA" id="ARBA00004141"/>
    </source>
</evidence>
<evidence type="ECO:0000313" key="8">
    <source>
        <dbReference type="Proteomes" id="UP000503011"/>
    </source>
</evidence>
<evidence type="ECO:0000259" key="6">
    <source>
        <dbReference type="Pfam" id="PF12698"/>
    </source>
</evidence>
<dbReference type="GO" id="GO:0043190">
    <property type="term" value="C:ATP-binding cassette (ABC) transporter complex"/>
    <property type="evidence" value="ECO:0007669"/>
    <property type="project" value="InterPro"/>
</dbReference>
<dbReference type="Proteomes" id="UP000503011">
    <property type="component" value="Chromosome"/>
</dbReference>
<dbReference type="EMBL" id="AP022871">
    <property type="protein sequence ID" value="BCB86172.1"/>
    <property type="molecule type" value="Genomic_DNA"/>
</dbReference>
<feature type="transmembrane region" description="Helical" evidence="5">
    <location>
        <begin position="156"/>
        <end position="179"/>
    </location>
</feature>
<evidence type="ECO:0000256" key="4">
    <source>
        <dbReference type="ARBA" id="ARBA00023136"/>
    </source>
</evidence>
<feature type="transmembrane region" description="Helical" evidence="5">
    <location>
        <begin position="186"/>
        <end position="204"/>
    </location>
</feature>
<dbReference type="PANTHER" id="PTHR43229:SF2">
    <property type="entry name" value="NODULATION PROTEIN J"/>
    <property type="match status" value="1"/>
</dbReference>
<reference evidence="7 8" key="1">
    <citation type="submission" date="2020-03" db="EMBL/GenBank/DDBJ databases">
        <title>Whole genome shotgun sequence of Phytohabitans suffuscus NBRC 105367.</title>
        <authorList>
            <person name="Komaki H."/>
            <person name="Tamura T."/>
        </authorList>
    </citation>
    <scope>NUCLEOTIDE SEQUENCE [LARGE SCALE GENOMIC DNA]</scope>
    <source>
        <strain evidence="7 8">NBRC 105367</strain>
    </source>
</reference>
<organism evidence="7 8">
    <name type="scientific">Phytohabitans suffuscus</name>
    <dbReference type="NCBI Taxonomy" id="624315"/>
    <lineage>
        <taxon>Bacteria</taxon>
        <taxon>Bacillati</taxon>
        <taxon>Actinomycetota</taxon>
        <taxon>Actinomycetes</taxon>
        <taxon>Micromonosporales</taxon>
        <taxon>Micromonosporaceae</taxon>
    </lineage>
</organism>
<feature type="transmembrane region" description="Helical" evidence="5">
    <location>
        <begin position="116"/>
        <end position="136"/>
    </location>
</feature>
<gene>
    <name evidence="7" type="ORF">Psuf_034850</name>
</gene>
<accession>A0A6F8YJ91</accession>
<name>A0A6F8YJ91_9ACTN</name>
<evidence type="ECO:0000313" key="7">
    <source>
        <dbReference type="EMBL" id="BCB86172.1"/>
    </source>
</evidence>
<feature type="transmembrane region" description="Helical" evidence="5">
    <location>
        <begin position="76"/>
        <end position="95"/>
    </location>
</feature>
<keyword evidence="3 5" id="KW-1133">Transmembrane helix</keyword>
<reference evidence="7 8" key="2">
    <citation type="submission" date="2020-03" db="EMBL/GenBank/DDBJ databases">
        <authorList>
            <person name="Ichikawa N."/>
            <person name="Kimura A."/>
            <person name="Kitahashi Y."/>
            <person name="Uohara A."/>
        </authorList>
    </citation>
    <scope>NUCLEOTIDE SEQUENCE [LARGE SCALE GENOMIC DNA]</scope>
    <source>
        <strain evidence="7 8">NBRC 105367</strain>
    </source>
</reference>
<dbReference type="AlphaFoldDB" id="A0A6F8YJ91"/>
<evidence type="ECO:0000256" key="5">
    <source>
        <dbReference type="SAM" id="Phobius"/>
    </source>
</evidence>
<comment type="subcellular location">
    <subcellularLocation>
        <location evidence="1">Membrane</location>
        <topology evidence="1">Multi-pass membrane protein</topology>
    </subcellularLocation>
</comment>
<protein>
    <submittedName>
        <fullName evidence="7">Transport permease protein</fullName>
    </submittedName>
</protein>
<dbReference type="GO" id="GO:0046677">
    <property type="term" value="P:response to antibiotic"/>
    <property type="evidence" value="ECO:0007669"/>
    <property type="project" value="UniProtKB-KW"/>
</dbReference>
<keyword evidence="4 5" id="KW-0472">Membrane</keyword>
<keyword evidence="2 5" id="KW-0812">Transmembrane</keyword>
<evidence type="ECO:0000256" key="2">
    <source>
        <dbReference type="ARBA" id="ARBA00022692"/>
    </source>
</evidence>
<dbReference type="Pfam" id="PF12698">
    <property type="entry name" value="ABC2_membrane_3"/>
    <property type="match status" value="1"/>
</dbReference>
<proteinExistence type="predicted"/>
<keyword evidence="8" id="KW-1185">Reference proteome</keyword>
<dbReference type="InterPro" id="IPR051784">
    <property type="entry name" value="Nod_factor_ABC_transporter"/>
</dbReference>
<feature type="domain" description="ABC-2 type transporter transmembrane" evidence="6">
    <location>
        <begin position="73"/>
        <end position="265"/>
    </location>
</feature>
<dbReference type="KEGG" id="psuu:Psuf_034850"/>
<sequence>MSAIPAARSFGQPAMRAARAGLTRGRIELRHTFTNAQDLWNYTFPAILLLVVLFFMRGATVPGTSFSLSSRTMPSALGMSIAFGGLVTMAMALTIDREDGTLLRAKAIPNGMVGYLVGKITLVSGMGLIGLILQLVPGLLVLDGLAVRGVSHWLTLTWVVLLGLVATMPIGAVFGSLIANPRNMGLVMLPLVGLIATSGIFYPITNFPVWLQWIAQVFPIYWLGLGMRSALLPDDLAAVEIGESWRHLETVGVLGVWAILGLVLAPIVLRRMARRESGSRVAERREKALQRIT</sequence>
<feature type="transmembrane region" description="Helical" evidence="5">
    <location>
        <begin position="251"/>
        <end position="269"/>
    </location>
</feature>
<dbReference type="InterPro" id="IPR013525">
    <property type="entry name" value="ABC2_TM"/>
</dbReference>
<feature type="transmembrane region" description="Helical" evidence="5">
    <location>
        <begin position="39"/>
        <end position="56"/>
    </location>
</feature>
<evidence type="ECO:0000256" key="3">
    <source>
        <dbReference type="ARBA" id="ARBA00022989"/>
    </source>
</evidence>